<dbReference type="CDD" id="cd12725">
    <property type="entry name" value="RRM2_CPEB1"/>
    <property type="match status" value="1"/>
</dbReference>
<dbReference type="SMART" id="SM00360">
    <property type="entry name" value="RRM"/>
    <property type="match status" value="2"/>
</dbReference>
<comment type="caution">
    <text evidence="11">The sequence shown here is derived from an EMBL/GenBank/DDBJ whole genome shotgun (WGS) entry which is preliminary data.</text>
</comment>
<evidence type="ECO:0000256" key="4">
    <source>
        <dbReference type="ARBA" id="ARBA00022884"/>
    </source>
</evidence>
<dbReference type="InterPro" id="IPR008733">
    <property type="entry name" value="PEX11"/>
</dbReference>
<feature type="region of interest" description="Disordered" evidence="9">
    <location>
        <begin position="444"/>
        <end position="514"/>
    </location>
</feature>
<evidence type="ECO:0000313" key="12">
    <source>
        <dbReference type="Proteomes" id="UP000318571"/>
    </source>
</evidence>
<evidence type="ECO:0000256" key="6">
    <source>
        <dbReference type="ARBA" id="ARBA00023140"/>
    </source>
</evidence>
<feature type="compositionally biased region" description="Low complexity" evidence="9">
    <location>
        <begin position="221"/>
        <end position="244"/>
    </location>
</feature>
<name>A0A553NV08_TIGCA</name>
<dbReference type="GO" id="GO:2000766">
    <property type="term" value="P:negative regulation of cytoplasmic translation"/>
    <property type="evidence" value="ECO:0007669"/>
    <property type="project" value="TreeGrafter"/>
</dbReference>
<dbReference type="CDD" id="cd19757">
    <property type="entry name" value="Bbox1"/>
    <property type="match status" value="1"/>
</dbReference>
<feature type="region of interest" description="Disordered" evidence="9">
    <location>
        <begin position="550"/>
        <end position="575"/>
    </location>
</feature>
<reference evidence="11 12" key="1">
    <citation type="journal article" date="2018" name="Nat. Ecol. Evol.">
        <title>Genomic signatures of mitonuclear coevolution across populations of Tigriopus californicus.</title>
        <authorList>
            <person name="Barreto F.S."/>
            <person name="Watson E.T."/>
            <person name="Lima T.G."/>
            <person name="Willett C.S."/>
            <person name="Edmands S."/>
            <person name="Li W."/>
            <person name="Burton R.S."/>
        </authorList>
    </citation>
    <scope>NUCLEOTIDE SEQUENCE [LARGE SCALE GENOMIC DNA]</scope>
    <source>
        <strain evidence="11 12">San Diego</strain>
    </source>
</reference>
<dbReference type="GO" id="GO:0003730">
    <property type="term" value="F:mRNA 3'-UTR binding"/>
    <property type="evidence" value="ECO:0007669"/>
    <property type="project" value="InterPro"/>
</dbReference>
<keyword evidence="4 8" id="KW-0694">RNA-binding</keyword>
<dbReference type="InterPro" id="IPR034819">
    <property type="entry name" value="CPEB"/>
</dbReference>
<evidence type="ECO:0000256" key="7">
    <source>
        <dbReference type="ARBA" id="ARBA00046271"/>
    </source>
</evidence>
<dbReference type="GO" id="GO:0016559">
    <property type="term" value="P:peroxisome fission"/>
    <property type="evidence" value="ECO:0007669"/>
    <property type="project" value="InterPro"/>
</dbReference>
<sequence>MASSIGEISNCLESSSNRSKVFRIAQYGCLLASGSPGLDQASKKFLLKISASFSDTRKVLRLLDDFASIKYTLNYGLGHQMEPDPLLRIVGFLTNIFDTLYYPCEHIAWLMNHGWLGFSRKDARIWSDRNNYCWALSLQLQMISALRSLWILRGEEKMVKSKFGDKFGEVVSLKRKQRIQVLSLCQASFDLCNALHWMPPEKSFLSGQLATWQIMAENGRVSSVPSPSGSSSEVSSASSSPLGLSGDGGNGACPGLGSGVPGSTRGSGSSNTDIFQKINAILENKLDLGNMVLASGGVGRGSRGPPYGPFRTLGPPSVSAAAAAALTGCSKPFFSANEQTQMLSNILGMDSNEGSSIYSLGGRARTRGGEYRYFDGGSVPNYFPNRPRHCSTTAVDGEAVFGLDHWGSPDSGFNPRTGARERIYSSEGGSPTLDEAILMGIPASSHQPHHLRGPHAHKLDSVRGGDSPNSDAGYGTSYGSYLSSGTRSVRASDYRGSTSDGSYLPKGNFDQLEPSQDLGAMMNAFHQTGGRCMESPVDQSRQSLGTRIMGEVNSLDIETDGPRRKKGSLGQGDPSHDLESMMVTVYDASCTWSGQLPSRNMRNALLSCKVFLGGVPWDITEMSLVNALKPFGQIRIEWPGKDTSSVPKGYLYVIFDNEQEVKALLNACTHDFGNGCSWYFRISSRRMRNKEVQVIPWVIADSNFVRMPSQRLDPQKTIFVGALHGMLTAEGLANIFNDLFGGVVYAGVDTDKYKYPIGSGRVTFNNNRSYMKAVSAAFIEIKTSKFTKKVQVDPYLEDALCSSCGTRQGPYFCRDVGCFRYFCRNCWEIQHSFEACRSHKPLMRNSNKNALLSPLGTRPNTMYSLEGSPYIQERRIFD</sequence>
<keyword evidence="2" id="KW-0677">Repeat</keyword>
<comment type="subcellular location">
    <subcellularLocation>
        <location evidence="7">Peroxisome membrane</location>
    </subcellularLocation>
</comment>
<dbReference type="GO" id="GO:0005634">
    <property type="term" value="C:nucleus"/>
    <property type="evidence" value="ECO:0007669"/>
    <property type="project" value="TreeGrafter"/>
</dbReference>
<dbReference type="FunFam" id="3.30.70.330:FF:000054">
    <property type="entry name" value="Cytoplasmic polyadenylation element-binding protein 1"/>
    <property type="match status" value="1"/>
</dbReference>
<dbReference type="SUPFAM" id="SSF54928">
    <property type="entry name" value="RNA-binding domain, RBD"/>
    <property type="match status" value="1"/>
</dbReference>
<accession>A0A553NV08</accession>
<evidence type="ECO:0000256" key="1">
    <source>
        <dbReference type="ARBA" id="ARBA00010347"/>
    </source>
</evidence>
<evidence type="ECO:0000259" key="10">
    <source>
        <dbReference type="PROSITE" id="PS50102"/>
    </source>
</evidence>
<dbReference type="STRING" id="6832.A0A553NV08"/>
<keyword evidence="12" id="KW-1185">Reference proteome</keyword>
<evidence type="ECO:0000256" key="3">
    <source>
        <dbReference type="ARBA" id="ARBA00022845"/>
    </source>
</evidence>
<dbReference type="AlphaFoldDB" id="A0A553NV08"/>
<dbReference type="Gene3D" id="4.10.640.40">
    <property type="entry name" value="Cytoplasmic polyadenylation element-binding protein, ZZ domain"/>
    <property type="match status" value="1"/>
</dbReference>
<dbReference type="Pfam" id="PF16366">
    <property type="entry name" value="CEBP_ZZ"/>
    <property type="match status" value="1"/>
</dbReference>
<feature type="compositionally biased region" description="Basic residues" evidence="9">
    <location>
        <begin position="447"/>
        <end position="456"/>
    </location>
</feature>
<keyword evidence="5" id="KW-0472">Membrane</keyword>
<gene>
    <name evidence="11" type="ORF">TCAL_03219</name>
</gene>
<dbReference type="Pfam" id="PF05648">
    <property type="entry name" value="PEX11"/>
    <property type="match status" value="1"/>
</dbReference>
<protein>
    <recommendedName>
        <fullName evidence="10">RRM domain-containing protein</fullName>
    </recommendedName>
</protein>
<dbReference type="InterPro" id="IPR035979">
    <property type="entry name" value="RBD_domain_sf"/>
</dbReference>
<dbReference type="Pfam" id="PF16367">
    <property type="entry name" value="RRM_7"/>
    <property type="match status" value="1"/>
</dbReference>
<proteinExistence type="inferred from homology"/>
<dbReference type="GO" id="GO:0043022">
    <property type="term" value="F:ribosome binding"/>
    <property type="evidence" value="ECO:0007669"/>
    <property type="project" value="TreeGrafter"/>
</dbReference>
<dbReference type="InterPro" id="IPR032296">
    <property type="entry name" value="CEBP_ZZ"/>
</dbReference>
<evidence type="ECO:0000256" key="8">
    <source>
        <dbReference type="PROSITE-ProRule" id="PRU00176"/>
    </source>
</evidence>
<dbReference type="EMBL" id="VCGU01000010">
    <property type="protein sequence ID" value="TRY69267.1"/>
    <property type="molecule type" value="Genomic_DNA"/>
</dbReference>
<dbReference type="PROSITE" id="PS50102">
    <property type="entry name" value="RRM"/>
    <property type="match status" value="2"/>
</dbReference>
<keyword evidence="3" id="KW-0810">Translation regulation</keyword>
<evidence type="ECO:0000256" key="2">
    <source>
        <dbReference type="ARBA" id="ARBA00022737"/>
    </source>
</evidence>
<feature type="region of interest" description="Disordered" evidence="9">
    <location>
        <begin position="221"/>
        <end position="269"/>
    </location>
</feature>
<dbReference type="PANTHER" id="PTHR12566:SF9">
    <property type="entry name" value="CYTOPLASMIC POLYADENYLATION ELEMENT-BINDING PROTEIN 1"/>
    <property type="match status" value="1"/>
</dbReference>
<dbReference type="GO" id="GO:0043005">
    <property type="term" value="C:neuron projection"/>
    <property type="evidence" value="ECO:0007669"/>
    <property type="project" value="TreeGrafter"/>
</dbReference>
<dbReference type="Gene3D" id="3.30.70.330">
    <property type="match status" value="2"/>
</dbReference>
<organism evidence="11 12">
    <name type="scientific">Tigriopus californicus</name>
    <name type="common">Marine copepod</name>
    <dbReference type="NCBI Taxonomy" id="6832"/>
    <lineage>
        <taxon>Eukaryota</taxon>
        <taxon>Metazoa</taxon>
        <taxon>Ecdysozoa</taxon>
        <taxon>Arthropoda</taxon>
        <taxon>Crustacea</taxon>
        <taxon>Multicrustacea</taxon>
        <taxon>Hexanauplia</taxon>
        <taxon>Copepoda</taxon>
        <taxon>Harpacticoida</taxon>
        <taxon>Harpacticidae</taxon>
        <taxon>Tigriopus</taxon>
    </lineage>
</organism>
<dbReference type="CDD" id="cd12723">
    <property type="entry name" value="RRM1_CPEB1"/>
    <property type="match status" value="1"/>
</dbReference>
<feature type="compositionally biased region" description="Gly residues" evidence="9">
    <location>
        <begin position="245"/>
        <end position="260"/>
    </location>
</feature>
<evidence type="ECO:0000256" key="5">
    <source>
        <dbReference type="ARBA" id="ARBA00023136"/>
    </source>
</evidence>
<feature type="domain" description="RRM" evidence="10">
    <location>
        <begin position="608"/>
        <end position="694"/>
    </location>
</feature>
<dbReference type="GO" id="GO:0000900">
    <property type="term" value="F:mRNA regulatory element binding translation repressor activity"/>
    <property type="evidence" value="ECO:0007669"/>
    <property type="project" value="TreeGrafter"/>
</dbReference>
<dbReference type="InterPro" id="IPR034977">
    <property type="entry name" value="CPEB1_RRM1"/>
</dbReference>
<dbReference type="InterPro" id="IPR012677">
    <property type="entry name" value="Nucleotide-bd_a/b_plait_sf"/>
</dbReference>
<dbReference type="FunFam" id="3.30.70.330:FF:000086">
    <property type="entry name" value="Putative Cytoplasmic polyadenylation element-binding protein 1"/>
    <property type="match status" value="1"/>
</dbReference>
<dbReference type="GO" id="GO:0008135">
    <property type="term" value="F:translation factor activity, RNA binding"/>
    <property type="evidence" value="ECO:0007669"/>
    <property type="project" value="TreeGrafter"/>
</dbReference>
<dbReference type="InterPro" id="IPR038446">
    <property type="entry name" value="CEBP_ZZ_sf"/>
</dbReference>
<dbReference type="InterPro" id="IPR000504">
    <property type="entry name" value="RRM_dom"/>
</dbReference>
<keyword evidence="6" id="KW-0576">Peroxisome</keyword>
<dbReference type="PANTHER" id="PTHR12566">
    <property type="entry name" value="CYTOPLASMIC POLYADENYLATION ELEMENT BINDING PROTEIN CPEB"/>
    <property type="match status" value="1"/>
</dbReference>
<evidence type="ECO:0000313" key="11">
    <source>
        <dbReference type="EMBL" id="TRY69267.1"/>
    </source>
</evidence>
<dbReference type="GO" id="GO:0045202">
    <property type="term" value="C:synapse"/>
    <property type="evidence" value="ECO:0007669"/>
    <property type="project" value="TreeGrafter"/>
</dbReference>
<feature type="compositionally biased region" description="Low complexity" evidence="9">
    <location>
        <begin position="473"/>
        <end position="486"/>
    </location>
</feature>
<feature type="domain" description="RRM" evidence="10">
    <location>
        <begin position="716"/>
        <end position="797"/>
    </location>
</feature>
<evidence type="ECO:0000256" key="9">
    <source>
        <dbReference type="SAM" id="MobiDB-lite"/>
    </source>
</evidence>
<dbReference type="GO" id="GO:0005778">
    <property type="term" value="C:peroxisomal membrane"/>
    <property type="evidence" value="ECO:0007669"/>
    <property type="project" value="UniProtKB-SubCell"/>
</dbReference>
<dbReference type="Proteomes" id="UP000318571">
    <property type="component" value="Chromosome 1"/>
</dbReference>
<comment type="similarity">
    <text evidence="1">Belongs to the RRM CPEB family.</text>
</comment>